<dbReference type="InterPro" id="IPR033753">
    <property type="entry name" value="GCV_H/Fam206"/>
</dbReference>
<evidence type="ECO:0000256" key="2">
    <source>
        <dbReference type="ARBA" id="ARBA00022823"/>
    </source>
</evidence>
<dbReference type="PROSITE" id="PS50968">
    <property type="entry name" value="BIOTINYL_LIPOYL"/>
    <property type="match status" value="1"/>
</dbReference>
<dbReference type="GO" id="GO:0005960">
    <property type="term" value="C:glycine cleavage complex"/>
    <property type="evidence" value="ECO:0007669"/>
    <property type="project" value="InterPro"/>
</dbReference>
<evidence type="ECO:0000313" key="7">
    <source>
        <dbReference type="Proteomes" id="UP000709351"/>
    </source>
</evidence>
<name>A0A930DMA0_9FIRM</name>
<dbReference type="RefSeq" id="WP_009535309.1">
    <property type="nucleotide sequence ID" value="NZ_CAUSUX010000036.1"/>
</dbReference>
<comment type="function">
    <text evidence="3">The glycine cleavage system catalyzes the degradation of glycine. The H protein shuttles the methylamine group of glycine from the P protein to the T protein.</text>
</comment>
<dbReference type="PROSITE" id="PS00189">
    <property type="entry name" value="LIPOYL"/>
    <property type="match status" value="1"/>
</dbReference>
<evidence type="ECO:0000256" key="1">
    <source>
        <dbReference type="ARBA" id="ARBA00009249"/>
    </source>
</evidence>
<comment type="cofactor">
    <cofactor evidence="3">
        <name>(R)-lipoate</name>
        <dbReference type="ChEBI" id="CHEBI:83088"/>
    </cofactor>
    <text evidence="3">Binds 1 lipoyl cofactor covalently.</text>
</comment>
<gene>
    <name evidence="3 6" type="primary">gcvH</name>
    <name evidence="6" type="ORF">HXM93_00770</name>
</gene>
<accession>A0A930DMA0</accession>
<dbReference type="NCBIfam" id="NF002270">
    <property type="entry name" value="PRK01202.1"/>
    <property type="match status" value="1"/>
</dbReference>
<proteinExistence type="inferred from homology"/>
<dbReference type="InterPro" id="IPR002930">
    <property type="entry name" value="GCV_H"/>
</dbReference>
<feature type="modified residue" description="N6-lipoyllysine" evidence="3 4">
    <location>
        <position position="63"/>
    </location>
</feature>
<organism evidence="6 7">
    <name type="scientific">Oribacterium parvum</name>
    <dbReference type="NCBI Taxonomy" id="1501329"/>
    <lineage>
        <taxon>Bacteria</taxon>
        <taxon>Bacillati</taxon>
        <taxon>Bacillota</taxon>
        <taxon>Clostridia</taxon>
        <taxon>Lachnospirales</taxon>
        <taxon>Lachnospiraceae</taxon>
        <taxon>Oribacterium</taxon>
    </lineage>
</organism>
<comment type="similarity">
    <text evidence="1 3">Belongs to the GcvH family.</text>
</comment>
<dbReference type="InterPro" id="IPR017453">
    <property type="entry name" value="GCV_H_sub"/>
</dbReference>
<keyword evidence="2 3" id="KW-0450">Lipoyl</keyword>
<dbReference type="HAMAP" id="MF_00272">
    <property type="entry name" value="GcvH"/>
    <property type="match status" value="1"/>
</dbReference>
<comment type="subunit">
    <text evidence="3">The glycine cleavage system is composed of four proteins: P, T, L and H.</text>
</comment>
<dbReference type="InterPro" id="IPR000089">
    <property type="entry name" value="Biotin_lipoyl"/>
</dbReference>
<dbReference type="PANTHER" id="PTHR11715">
    <property type="entry name" value="GLYCINE CLEAVAGE SYSTEM H PROTEIN"/>
    <property type="match status" value="1"/>
</dbReference>
<dbReference type="CDD" id="cd06848">
    <property type="entry name" value="GCS_H"/>
    <property type="match status" value="1"/>
</dbReference>
<dbReference type="GO" id="GO:0009249">
    <property type="term" value="P:protein lipoylation"/>
    <property type="evidence" value="ECO:0007669"/>
    <property type="project" value="TreeGrafter"/>
</dbReference>
<dbReference type="NCBIfam" id="TIGR00527">
    <property type="entry name" value="gcvH"/>
    <property type="match status" value="1"/>
</dbReference>
<evidence type="ECO:0000256" key="3">
    <source>
        <dbReference type="HAMAP-Rule" id="MF_00272"/>
    </source>
</evidence>
<dbReference type="GO" id="GO:0019464">
    <property type="term" value="P:glycine decarboxylation via glycine cleavage system"/>
    <property type="evidence" value="ECO:0007669"/>
    <property type="project" value="UniProtKB-UniRule"/>
</dbReference>
<dbReference type="Proteomes" id="UP000709351">
    <property type="component" value="Unassembled WGS sequence"/>
</dbReference>
<dbReference type="AlphaFoldDB" id="A0A930DMA0"/>
<dbReference type="EMBL" id="JABZRD010000025">
    <property type="protein sequence ID" value="MBF1283054.1"/>
    <property type="molecule type" value="Genomic_DNA"/>
</dbReference>
<feature type="domain" description="Lipoyl-binding" evidence="5">
    <location>
        <begin position="22"/>
        <end position="103"/>
    </location>
</feature>
<dbReference type="GO" id="GO:0005829">
    <property type="term" value="C:cytosol"/>
    <property type="evidence" value="ECO:0007669"/>
    <property type="project" value="TreeGrafter"/>
</dbReference>
<dbReference type="InterPro" id="IPR011053">
    <property type="entry name" value="Single_hybrid_motif"/>
</dbReference>
<evidence type="ECO:0000256" key="4">
    <source>
        <dbReference type="PIRSR" id="PIRSR617453-50"/>
    </source>
</evidence>
<dbReference type="PANTHER" id="PTHR11715:SF3">
    <property type="entry name" value="GLYCINE CLEAVAGE SYSTEM H PROTEIN-RELATED"/>
    <property type="match status" value="1"/>
</dbReference>
<evidence type="ECO:0000259" key="5">
    <source>
        <dbReference type="PROSITE" id="PS50968"/>
    </source>
</evidence>
<reference evidence="6" key="1">
    <citation type="submission" date="2020-04" db="EMBL/GenBank/DDBJ databases">
        <title>Deep metagenomics examines the oral microbiome during advanced dental caries in children, revealing novel taxa and co-occurrences with host molecules.</title>
        <authorList>
            <person name="Baker J.L."/>
            <person name="Morton J.T."/>
            <person name="Dinis M."/>
            <person name="Alvarez R."/>
            <person name="Tran N.C."/>
            <person name="Knight R."/>
            <person name="Edlund A."/>
        </authorList>
    </citation>
    <scope>NUCLEOTIDE SEQUENCE</scope>
    <source>
        <strain evidence="6">JCVI_24_bin.2</strain>
    </source>
</reference>
<comment type="caution">
    <text evidence="6">The sequence shown here is derived from an EMBL/GenBank/DDBJ whole genome shotgun (WGS) entry which is preliminary data.</text>
</comment>
<sequence length="124" mass="13586">MAVLQGLLYTKSHEWVKEEGGEYLVGITDYAQAELGDLVFINLPEVGDAVTMGEPFSDVESVKAVSDVLSPLSGTVSAINEEVLDAPESMNAKPYEAWLIKVKDVSDKEDLLTADEYEEFLKTV</sequence>
<dbReference type="SUPFAM" id="SSF51230">
    <property type="entry name" value="Single hybrid motif"/>
    <property type="match status" value="1"/>
</dbReference>
<evidence type="ECO:0000313" key="6">
    <source>
        <dbReference type="EMBL" id="MBF1283054.1"/>
    </source>
</evidence>
<dbReference type="Gene3D" id="2.40.50.100">
    <property type="match status" value="1"/>
</dbReference>
<dbReference type="InterPro" id="IPR003016">
    <property type="entry name" value="2-oxoA_DH_lipoyl-BS"/>
</dbReference>
<protein>
    <recommendedName>
        <fullName evidence="3">Glycine cleavage system H protein</fullName>
    </recommendedName>
</protein>
<dbReference type="Pfam" id="PF01597">
    <property type="entry name" value="GCV_H"/>
    <property type="match status" value="1"/>
</dbReference>